<reference evidence="2" key="1">
    <citation type="submission" date="2021-10" db="EMBL/GenBank/DDBJ databases">
        <title>Tropical sea cucumber genome reveals ecological adaptation and Cuvierian tubules defense mechanism.</title>
        <authorList>
            <person name="Chen T."/>
        </authorList>
    </citation>
    <scope>NUCLEOTIDE SEQUENCE</scope>
    <source>
        <strain evidence="2">Nanhai2018</strain>
        <tissue evidence="2">Muscle</tissue>
    </source>
</reference>
<keyword evidence="3" id="KW-1185">Reference proteome</keyword>
<feature type="transmembrane region" description="Helical" evidence="1">
    <location>
        <begin position="272"/>
        <end position="295"/>
    </location>
</feature>
<keyword evidence="1" id="KW-1133">Transmembrane helix</keyword>
<dbReference type="Pfam" id="PF21534">
    <property type="entry name" value="Rost"/>
    <property type="match status" value="1"/>
</dbReference>
<keyword evidence="1" id="KW-0812">Transmembrane</keyword>
<feature type="transmembrane region" description="Helical" evidence="1">
    <location>
        <begin position="96"/>
        <end position="123"/>
    </location>
</feature>
<dbReference type="Proteomes" id="UP001152320">
    <property type="component" value="Chromosome 4"/>
</dbReference>
<dbReference type="PANTHER" id="PTHR12242:SF1">
    <property type="entry name" value="MYND-TYPE DOMAIN-CONTAINING PROTEIN"/>
    <property type="match status" value="1"/>
</dbReference>
<keyword evidence="1" id="KW-0472">Membrane</keyword>
<dbReference type="PANTHER" id="PTHR12242">
    <property type="entry name" value="OS02G0130600 PROTEIN-RELATED"/>
    <property type="match status" value="1"/>
</dbReference>
<evidence type="ECO:0000256" key="1">
    <source>
        <dbReference type="SAM" id="Phobius"/>
    </source>
</evidence>
<dbReference type="EMBL" id="JAIZAY010000004">
    <property type="protein sequence ID" value="KAJ8043993.1"/>
    <property type="molecule type" value="Genomic_DNA"/>
</dbReference>
<feature type="transmembrane region" description="Helical" evidence="1">
    <location>
        <begin position="203"/>
        <end position="222"/>
    </location>
</feature>
<gene>
    <name evidence="2" type="ORF">HOLleu_11327</name>
</gene>
<feature type="transmembrane region" description="Helical" evidence="1">
    <location>
        <begin position="229"/>
        <end position="252"/>
    </location>
</feature>
<accession>A0A9Q1HGD9</accession>
<name>A0A9Q1HGD9_HOLLE</name>
<feature type="transmembrane region" description="Helical" evidence="1">
    <location>
        <begin position="160"/>
        <end position="183"/>
    </location>
</feature>
<dbReference type="GO" id="GO:0016020">
    <property type="term" value="C:membrane"/>
    <property type="evidence" value="ECO:0007669"/>
    <property type="project" value="TreeGrafter"/>
</dbReference>
<dbReference type="InterPro" id="IPR049352">
    <property type="entry name" value="Rost"/>
</dbReference>
<comment type="caution">
    <text evidence="2">The sequence shown here is derived from an EMBL/GenBank/DDBJ whole genome shotgun (WGS) entry which is preliminary data.</text>
</comment>
<dbReference type="OrthoDB" id="419711at2759"/>
<evidence type="ECO:0000313" key="2">
    <source>
        <dbReference type="EMBL" id="KAJ8043993.1"/>
    </source>
</evidence>
<sequence>MFQVNSSTHQGKNECRLLLTNNARTVSMIIAMFPICCNGRFSLDHDVPADFSLPQWDVIPLPVFLIIRVVEAAVMLVGAVYGIVISIQHDVGFGQFVYLTIWTYYAVTVYHIASAVCSLMGYIQLRRKVRSLDSCDTNKNKSCDLANDLDSSPEISIPPWLVRITWFMFDVSLSWSPVVAIVYWSVLHGLLSLDTVGKRYYNIQIHAVPGVTIILELLLSAVPVRMSHFLYPYLVGIIYLIFNAIYCLSGALDPITGRNQIYPFLDWIGNPAMCLVFGLVISAVLIVTYFVLYLINIGKLKLSERFGSSQRITRTSRGGRTAPSTSTVEEV</sequence>
<feature type="transmembrane region" description="Helical" evidence="1">
    <location>
        <begin position="61"/>
        <end position="84"/>
    </location>
</feature>
<dbReference type="AlphaFoldDB" id="A0A9Q1HGD9"/>
<organism evidence="2 3">
    <name type="scientific">Holothuria leucospilota</name>
    <name type="common">Black long sea cucumber</name>
    <name type="synonym">Mertensiothuria leucospilota</name>
    <dbReference type="NCBI Taxonomy" id="206669"/>
    <lineage>
        <taxon>Eukaryota</taxon>
        <taxon>Metazoa</taxon>
        <taxon>Echinodermata</taxon>
        <taxon>Eleutherozoa</taxon>
        <taxon>Echinozoa</taxon>
        <taxon>Holothuroidea</taxon>
        <taxon>Aspidochirotacea</taxon>
        <taxon>Aspidochirotida</taxon>
        <taxon>Holothuriidae</taxon>
        <taxon>Holothuria</taxon>
    </lineage>
</organism>
<proteinExistence type="predicted"/>
<evidence type="ECO:0000313" key="3">
    <source>
        <dbReference type="Proteomes" id="UP001152320"/>
    </source>
</evidence>
<protein>
    <submittedName>
        <fullName evidence="2">Protein rolling stone</fullName>
    </submittedName>
</protein>